<dbReference type="EMBL" id="JANRMS010001263">
    <property type="protein sequence ID" value="KAJ3529661.1"/>
    <property type="molecule type" value="Genomic_DNA"/>
</dbReference>
<accession>A0ACC1S0Q4</accession>
<reference evidence="1" key="1">
    <citation type="submission" date="2022-08" db="EMBL/GenBank/DDBJ databases">
        <title>Genome Sequence of Fusarium decemcellulare.</title>
        <authorList>
            <person name="Buettner E."/>
        </authorList>
    </citation>
    <scope>NUCLEOTIDE SEQUENCE</scope>
    <source>
        <strain evidence="1">Babe19</strain>
    </source>
</reference>
<comment type="caution">
    <text evidence="1">The sequence shown here is derived from an EMBL/GenBank/DDBJ whole genome shotgun (WGS) entry which is preliminary data.</text>
</comment>
<organism evidence="1 2">
    <name type="scientific">Fusarium decemcellulare</name>
    <dbReference type="NCBI Taxonomy" id="57161"/>
    <lineage>
        <taxon>Eukaryota</taxon>
        <taxon>Fungi</taxon>
        <taxon>Dikarya</taxon>
        <taxon>Ascomycota</taxon>
        <taxon>Pezizomycotina</taxon>
        <taxon>Sordariomycetes</taxon>
        <taxon>Hypocreomycetidae</taxon>
        <taxon>Hypocreales</taxon>
        <taxon>Nectriaceae</taxon>
        <taxon>Fusarium</taxon>
        <taxon>Fusarium decemcellulare species complex</taxon>
    </lineage>
</organism>
<protein>
    <submittedName>
        <fullName evidence="1">Uncharacterized protein</fullName>
    </submittedName>
</protein>
<dbReference type="Proteomes" id="UP001148629">
    <property type="component" value="Unassembled WGS sequence"/>
</dbReference>
<evidence type="ECO:0000313" key="1">
    <source>
        <dbReference type="EMBL" id="KAJ3529661.1"/>
    </source>
</evidence>
<name>A0ACC1S0Q4_9HYPO</name>
<gene>
    <name evidence="1" type="ORF">NM208_g9659</name>
</gene>
<sequence>MTGANFRSEDIPDLSGQVIIVTGGNAGLGLETIKQLSQHNPARIYLAARSEEKAEAAIKQIKEGNPKTSPISFLQLDLASFASIRAAAETFTKSESRLDILINNAGIMMTPEGLTKEGYEIQFGTNVMGPALFSHLLLPVLQNTVKTNPQTRVVMLASASEKMAPSDAYQLEELKTTMPHRNTTARYTLSKLAAIHYATAMAERHHDVKFLSVHPGMVATNLHHSSTGFFLRPFLYSAIMFATPVEKGALSQIWAAVSPDAKAGEYYGPIGVAGKGSKASKNRELQEKIFKWIQDELQGHL</sequence>
<proteinExistence type="predicted"/>
<keyword evidence="2" id="KW-1185">Reference proteome</keyword>
<evidence type="ECO:0000313" key="2">
    <source>
        <dbReference type="Proteomes" id="UP001148629"/>
    </source>
</evidence>